<feature type="transmembrane region" description="Helical" evidence="6">
    <location>
        <begin position="312"/>
        <end position="336"/>
    </location>
</feature>
<sequence>MKLSAKFGLLVTAAAVIAGLVLGGLIYRQVSVLLERDAINAQVATAQGVLAKIGDALSYAQRDMRILAGDEFLKLYVGSPGYRTPVNQRLLQSELRTRGEYTGPWYGLSVFDAKRGFLLSTDPYAAIRTLENPVVAIAYRTAMSGRFYGSSLVEPGKGDEKTLIFAAPILAPEDETASGTEDQDKGPGGGADEGQVIGVMLAQYRWPVIAEEIARAAPPEGGIYLLDALGHVIARHGAKMSGVHGAGFETGDELMRASSGSLRHEVLHARDASGRTMLSTHVVMPGSNASSRDWSLVIEQPESMIFAPAQRLAWQAAWTVVGVMLLLALIVTLFGYRLTRPLNRLARIAEYIGRGDYRERVHYGGHDEVGTLAASFNAMAAHLQAHEAELVAARQRIQGIVETVPGVLYTASPPGLRLTFVSQAAEPLLGFGADDFAADPGLRGRLIVDEDRERVLAQIVDAKKTGEDFVLNYRMRHRDGRTVRWIEDRGRWERDEQGEIVGLFGLMTDISKRKEREQALAKANRALNLMQSYDRLLARAGSESEWVHGVCEGLVDGDVYTCVWIGLLDPARPDQPVRVAAYLGADAAFVAQAAASSEPAQDLLPHNYAMRERRACVIGDLIEMGATEIWAQRALDRGFACMVSLPLIGRDGVLGALTLYSAKLGVFDEQEVALLEELSGNLAYGLDILRDRTRQTHAVVQV</sequence>
<dbReference type="GO" id="GO:0016020">
    <property type="term" value="C:membrane"/>
    <property type="evidence" value="ECO:0007669"/>
    <property type="project" value="InterPro"/>
</dbReference>
<dbReference type="InterPro" id="IPR013655">
    <property type="entry name" value="PAS_fold_3"/>
</dbReference>
<comment type="catalytic activity">
    <reaction evidence="1">
        <text>ATP + protein L-histidine = ADP + protein N-phospho-L-histidine.</text>
        <dbReference type="EC" id="2.7.13.3"/>
    </reaction>
</comment>
<dbReference type="InterPro" id="IPR029016">
    <property type="entry name" value="GAF-like_dom_sf"/>
</dbReference>
<accession>A0A1A6C3Y5</accession>
<dbReference type="InterPro" id="IPR003660">
    <property type="entry name" value="HAMP_dom"/>
</dbReference>
<evidence type="ECO:0000256" key="6">
    <source>
        <dbReference type="SAM" id="Phobius"/>
    </source>
</evidence>
<organism evidence="10 11">
    <name type="scientific">Acidihalobacter prosperus</name>
    <dbReference type="NCBI Taxonomy" id="160660"/>
    <lineage>
        <taxon>Bacteria</taxon>
        <taxon>Pseudomonadati</taxon>
        <taxon>Pseudomonadota</taxon>
        <taxon>Gammaproteobacteria</taxon>
        <taxon>Chromatiales</taxon>
        <taxon>Ectothiorhodospiraceae</taxon>
        <taxon>Acidihalobacter</taxon>
    </lineage>
</organism>
<reference evidence="10 11" key="1">
    <citation type="journal article" date="2014" name="Genome Announc.">
        <title>Draft Genome Sequence of the Iron-Oxidizing, Acidophilic, and Halotolerant 'Thiobacillus prosperus' Type Strain DSM 5130.</title>
        <authorList>
            <person name="Ossandon F.J."/>
            <person name="Cardenas J.P."/>
            <person name="Corbett M."/>
            <person name="Quatrini R."/>
            <person name="Holmes D.S."/>
            <person name="Watkin E."/>
        </authorList>
    </citation>
    <scope>NUCLEOTIDE SEQUENCE [LARGE SCALE GENOMIC DNA]</scope>
    <source>
        <strain evidence="10 11">DSM 5130</strain>
    </source>
</reference>
<dbReference type="SMART" id="SM00086">
    <property type="entry name" value="PAC"/>
    <property type="match status" value="1"/>
</dbReference>
<dbReference type="Gene3D" id="6.10.340.10">
    <property type="match status" value="1"/>
</dbReference>
<evidence type="ECO:0000313" key="10">
    <source>
        <dbReference type="EMBL" id="OBS09255.1"/>
    </source>
</evidence>
<keyword evidence="6" id="KW-0812">Transmembrane</keyword>
<dbReference type="SMART" id="SM00304">
    <property type="entry name" value="HAMP"/>
    <property type="match status" value="1"/>
</dbReference>
<keyword evidence="6" id="KW-1133">Transmembrane helix</keyword>
<keyword evidence="3" id="KW-0597">Phosphoprotein</keyword>
<evidence type="ECO:0000313" key="11">
    <source>
        <dbReference type="Proteomes" id="UP000029273"/>
    </source>
</evidence>
<evidence type="ECO:0000259" key="9">
    <source>
        <dbReference type="PROSITE" id="PS50885"/>
    </source>
</evidence>
<dbReference type="RefSeq" id="WP_065089471.1">
    <property type="nucleotide sequence ID" value="NZ_JQSG02000003.1"/>
</dbReference>
<comment type="caution">
    <text evidence="10">The sequence shown here is derived from an EMBL/GenBank/DDBJ whole genome shotgun (WGS) entry which is preliminary data.</text>
</comment>
<evidence type="ECO:0000256" key="5">
    <source>
        <dbReference type="ARBA" id="ARBA00022777"/>
    </source>
</evidence>
<dbReference type="PROSITE" id="PS50113">
    <property type="entry name" value="PAC"/>
    <property type="match status" value="1"/>
</dbReference>
<feature type="domain" description="PAC" evidence="8">
    <location>
        <begin position="469"/>
        <end position="522"/>
    </location>
</feature>
<dbReference type="InterPro" id="IPR052162">
    <property type="entry name" value="Sensor_kinase/Photoreceptor"/>
</dbReference>
<feature type="domain" description="HAMP" evidence="9">
    <location>
        <begin position="336"/>
        <end position="388"/>
    </location>
</feature>
<dbReference type="Pfam" id="PF08447">
    <property type="entry name" value="PAS_3"/>
    <property type="match status" value="1"/>
</dbReference>
<keyword evidence="4" id="KW-0808">Transferase</keyword>
<dbReference type="InterPro" id="IPR000014">
    <property type="entry name" value="PAS"/>
</dbReference>
<dbReference type="PROSITE" id="PS50885">
    <property type="entry name" value="HAMP"/>
    <property type="match status" value="1"/>
</dbReference>
<keyword evidence="5" id="KW-0418">Kinase</keyword>
<proteinExistence type="predicted"/>
<evidence type="ECO:0000256" key="2">
    <source>
        <dbReference type="ARBA" id="ARBA00012438"/>
    </source>
</evidence>
<dbReference type="NCBIfam" id="TIGR00229">
    <property type="entry name" value="sensory_box"/>
    <property type="match status" value="1"/>
</dbReference>
<name>A0A1A6C3Y5_9GAMM</name>
<dbReference type="CDD" id="cd06225">
    <property type="entry name" value="HAMP"/>
    <property type="match status" value="1"/>
</dbReference>
<evidence type="ECO:0000259" key="7">
    <source>
        <dbReference type="PROSITE" id="PS50112"/>
    </source>
</evidence>
<dbReference type="InterPro" id="IPR000700">
    <property type="entry name" value="PAS-assoc_C"/>
</dbReference>
<dbReference type="Gene3D" id="3.30.450.20">
    <property type="entry name" value="PAS domain"/>
    <property type="match status" value="1"/>
</dbReference>
<dbReference type="Gene3D" id="3.30.450.40">
    <property type="match status" value="1"/>
</dbReference>
<dbReference type="PANTHER" id="PTHR43304:SF1">
    <property type="entry name" value="PAC DOMAIN-CONTAINING PROTEIN"/>
    <property type="match status" value="1"/>
</dbReference>
<dbReference type="SUPFAM" id="SSF55785">
    <property type="entry name" value="PYP-like sensor domain (PAS domain)"/>
    <property type="match status" value="1"/>
</dbReference>
<dbReference type="PROSITE" id="PS50112">
    <property type="entry name" value="PAS"/>
    <property type="match status" value="1"/>
</dbReference>
<dbReference type="SUPFAM" id="SSF158472">
    <property type="entry name" value="HAMP domain-like"/>
    <property type="match status" value="1"/>
</dbReference>
<keyword evidence="11" id="KW-1185">Reference proteome</keyword>
<dbReference type="InterPro" id="IPR035965">
    <property type="entry name" value="PAS-like_dom_sf"/>
</dbReference>
<evidence type="ECO:0000256" key="1">
    <source>
        <dbReference type="ARBA" id="ARBA00000085"/>
    </source>
</evidence>
<dbReference type="GO" id="GO:0007165">
    <property type="term" value="P:signal transduction"/>
    <property type="evidence" value="ECO:0007669"/>
    <property type="project" value="InterPro"/>
</dbReference>
<evidence type="ECO:0000256" key="4">
    <source>
        <dbReference type="ARBA" id="ARBA00022679"/>
    </source>
</evidence>
<dbReference type="InterPro" id="IPR003018">
    <property type="entry name" value="GAF"/>
</dbReference>
<dbReference type="SUPFAM" id="SSF55781">
    <property type="entry name" value="GAF domain-like"/>
    <property type="match status" value="1"/>
</dbReference>
<feature type="domain" description="PAS" evidence="7">
    <location>
        <begin position="393"/>
        <end position="466"/>
    </location>
</feature>
<dbReference type="GO" id="GO:0004673">
    <property type="term" value="F:protein histidine kinase activity"/>
    <property type="evidence" value="ECO:0007669"/>
    <property type="project" value="UniProtKB-EC"/>
</dbReference>
<dbReference type="EMBL" id="JQSG02000003">
    <property type="protein sequence ID" value="OBS09255.1"/>
    <property type="molecule type" value="Genomic_DNA"/>
</dbReference>
<protein>
    <recommendedName>
        <fullName evidence="2">histidine kinase</fullName>
        <ecNumber evidence="2">2.7.13.3</ecNumber>
    </recommendedName>
</protein>
<dbReference type="CDD" id="cd00130">
    <property type="entry name" value="PAS"/>
    <property type="match status" value="1"/>
</dbReference>
<dbReference type="Pfam" id="PF13185">
    <property type="entry name" value="GAF_2"/>
    <property type="match status" value="1"/>
</dbReference>
<keyword evidence="6" id="KW-0472">Membrane</keyword>
<dbReference type="EC" id="2.7.13.3" evidence="2"/>
<dbReference type="Proteomes" id="UP000029273">
    <property type="component" value="Unassembled WGS sequence"/>
</dbReference>
<dbReference type="AlphaFoldDB" id="A0A1A6C3Y5"/>
<gene>
    <name evidence="10" type="ORF">Thpro_021583</name>
</gene>
<dbReference type="Pfam" id="PF00672">
    <property type="entry name" value="HAMP"/>
    <property type="match status" value="1"/>
</dbReference>
<dbReference type="InterPro" id="IPR001610">
    <property type="entry name" value="PAC"/>
</dbReference>
<dbReference type="OrthoDB" id="9806704at2"/>
<evidence type="ECO:0000256" key="3">
    <source>
        <dbReference type="ARBA" id="ARBA00022553"/>
    </source>
</evidence>
<dbReference type="PANTHER" id="PTHR43304">
    <property type="entry name" value="PHYTOCHROME-LIKE PROTEIN CPH1"/>
    <property type="match status" value="1"/>
</dbReference>
<evidence type="ECO:0000259" key="8">
    <source>
        <dbReference type="PROSITE" id="PS50113"/>
    </source>
</evidence>